<sequence>MIGQTVLCYCCIINRAIRNIDRWVTGSNSTTLLLLVCSSISISQEVLTDRDSYRNMARTVLDGELSVRRGTASLLAPARLTPRESKPLSDIDDQAVLRCYTTMIHLYRGHPSKRFIDPAAAVRAALAEALVHYYPLAGRLRAEAGGKLLVDCAGQGIVFAEADANIAVDDLGDVRYPPFPRSEKFIYDDHVYRAPPAGVPLSLPAIIDKPLMFVQVTRLKCGGFTVSQQNAHCICDGPGLAQFWKAVGELARGAGTPSVPPVWAREIINARLPPRPSFAHHEYREPADGRDRFESTPPDDMARVQFSFGPDAIAALRGRLAPGAASASQLDLVVACVWRSRTAALGYEPGDEVRLMMAVNARGRRTDAFGGEIPSGYYGNAFVFVVARCAAGELCGRGLGYAVELIREAKARVTYEYMRSVADLMVLEGRPVIARTRSFGVSDVSHAGFDEAEFGWGKPVYAGVIADAHRGGASFLMRGKNDGGEDETFVGIYLPGGCTARYRMEVEALTTAKNLEEASSAPLALRARY</sequence>
<evidence type="ECO:0000256" key="2">
    <source>
        <dbReference type="ARBA" id="ARBA00022679"/>
    </source>
</evidence>
<name>A0A9R0WWV6_TRITD</name>
<dbReference type="Pfam" id="PF02458">
    <property type="entry name" value="Transferase"/>
    <property type="match status" value="1"/>
</dbReference>
<dbReference type="InterPro" id="IPR023213">
    <property type="entry name" value="CAT-like_dom_sf"/>
</dbReference>
<dbReference type="Gramene" id="TRITD5Av1G254790.1">
    <property type="protein sequence ID" value="TRITD5Av1G254790.1"/>
    <property type="gene ID" value="TRITD5Av1G254790"/>
</dbReference>
<comment type="similarity">
    <text evidence="1">Belongs to the plant acyltransferase family.</text>
</comment>
<organism evidence="3 4">
    <name type="scientific">Triticum turgidum subsp. durum</name>
    <name type="common">Durum wheat</name>
    <name type="synonym">Triticum durum</name>
    <dbReference type="NCBI Taxonomy" id="4567"/>
    <lineage>
        <taxon>Eukaryota</taxon>
        <taxon>Viridiplantae</taxon>
        <taxon>Streptophyta</taxon>
        <taxon>Embryophyta</taxon>
        <taxon>Tracheophyta</taxon>
        <taxon>Spermatophyta</taxon>
        <taxon>Magnoliopsida</taxon>
        <taxon>Liliopsida</taxon>
        <taxon>Poales</taxon>
        <taxon>Poaceae</taxon>
        <taxon>BOP clade</taxon>
        <taxon>Pooideae</taxon>
        <taxon>Triticodae</taxon>
        <taxon>Triticeae</taxon>
        <taxon>Triticinae</taxon>
        <taxon>Triticum</taxon>
    </lineage>
</organism>
<proteinExistence type="inferred from homology"/>
<evidence type="ECO:0000256" key="1">
    <source>
        <dbReference type="ARBA" id="ARBA00009861"/>
    </source>
</evidence>
<dbReference type="Gene3D" id="3.30.559.10">
    <property type="entry name" value="Chloramphenicol acetyltransferase-like domain"/>
    <property type="match status" value="2"/>
</dbReference>
<dbReference type="Proteomes" id="UP000324705">
    <property type="component" value="Chromosome 5A"/>
</dbReference>
<reference evidence="3 4" key="1">
    <citation type="submission" date="2017-09" db="EMBL/GenBank/DDBJ databases">
        <authorList>
            <consortium name="International Durum Wheat Genome Sequencing Consortium (IDWGSC)"/>
            <person name="Milanesi L."/>
        </authorList>
    </citation>
    <scope>NUCLEOTIDE SEQUENCE [LARGE SCALE GENOMIC DNA]</scope>
    <source>
        <strain evidence="4">cv. Svevo</strain>
    </source>
</reference>
<keyword evidence="2" id="KW-0808">Transferase</keyword>
<evidence type="ECO:0000313" key="3">
    <source>
        <dbReference type="EMBL" id="VAI25858.1"/>
    </source>
</evidence>
<accession>A0A9R0WWV6</accession>
<keyword evidence="4" id="KW-1185">Reference proteome</keyword>
<dbReference type="EMBL" id="LT934119">
    <property type="protein sequence ID" value="VAI25858.1"/>
    <property type="molecule type" value="Genomic_DNA"/>
</dbReference>
<dbReference type="PANTHER" id="PTHR31147:SF66">
    <property type="entry name" value="OS05G0315700 PROTEIN"/>
    <property type="match status" value="1"/>
</dbReference>
<dbReference type="OMA" id="HMNTLLF"/>
<evidence type="ECO:0000313" key="4">
    <source>
        <dbReference type="Proteomes" id="UP000324705"/>
    </source>
</evidence>
<dbReference type="InterPro" id="IPR050898">
    <property type="entry name" value="Plant_acyltransferase"/>
</dbReference>
<gene>
    <name evidence="3" type="ORF">TRITD_5Av1G254790</name>
</gene>
<protein>
    <submittedName>
        <fullName evidence="3">Uncharacterized protein</fullName>
    </submittedName>
</protein>
<dbReference type="PANTHER" id="PTHR31147">
    <property type="entry name" value="ACYL TRANSFERASE 4"/>
    <property type="match status" value="1"/>
</dbReference>
<dbReference type="AlphaFoldDB" id="A0A9R0WWV6"/>
<dbReference type="GO" id="GO:0016747">
    <property type="term" value="F:acyltransferase activity, transferring groups other than amino-acyl groups"/>
    <property type="evidence" value="ECO:0007669"/>
    <property type="project" value="UniProtKB-ARBA"/>
</dbReference>